<keyword evidence="7" id="KW-1185">Reference proteome</keyword>
<dbReference type="PANTHER" id="PTHR30427">
    <property type="entry name" value="TRANSCRIPTIONAL ACTIVATOR PROTEIN LYSR"/>
    <property type="match status" value="1"/>
</dbReference>
<dbReference type="GO" id="GO:0043565">
    <property type="term" value="F:sequence-specific DNA binding"/>
    <property type="evidence" value="ECO:0007669"/>
    <property type="project" value="TreeGrafter"/>
</dbReference>
<evidence type="ECO:0000256" key="1">
    <source>
        <dbReference type="ARBA" id="ARBA00009437"/>
    </source>
</evidence>
<sequence length="298" mass="32705">MRLRHIEIFDAILRTGSLTEAAEALHISQPAASKLLSSTESQLGYKLFERIKGRLCATREAEILAPQVARLQQELANVRRLAYNLKHIQQGHLRVGSTPAVGLGLLPAVVRRVHQRQPDITFDLYTHHSGELVEGLRTHELDLIVTFDQTDHPGIKLIPIGHTELVYMSRTDSAGAVRLRDLPRHNFIALEARDPSGLLLQQALDAEGLSLNIIAQVQTHYVACAMVEAGCGNTIVDLITARAMLRPGLTVSRIEPPVRVPINVMVHAADPMSTLHQVLIDALTSVSKSQNLPGDSNT</sequence>
<dbReference type="GO" id="GO:0003700">
    <property type="term" value="F:DNA-binding transcription factor activity"/>
    <property type="evidence" value="ECO:0007669"/>
    <property type="project" value="InterPro"/>
</dbReference>
<accession>A0A853FG73</accession>
<dbReference type="Gene3D" id="1.10.10.10">
    <property type="entry name" value="Winged helix-like DNA-binding domain superfamily/Winged helix DNA-binding domain"/>
    <property type="match status" value="1"/>
</dbReference>
<dbReference type="RefSeq" id="WP_129969378.1">
    <property type="nucleotide sequence ID" value="NZ_JACCEW010000003.1"/>
</dbReference>
<keyword evidence="2" id="KW-0805">Transcription regulation</keyword>
<dbReference type="EMBL" id="JACCEW010000003">
    <property type="protein sequence ID" value="NYT37481.1"/>
    <property type="molecule type" value="Genomic_DNA"/>
</dbReference>
<evidence type="ECO:0000256" key="2">
    <source>
        <dbReference type="ARBA" id="ARBA00023015"/>
    </source>
</evidence>
<evidence type="ECO:0000313" key="7">
    <source>
        <dbReference type="Proteomes" id="UP000580517"/>
    </source>
</evidence>
<evidence type="ECO:0000259" key="5">
    <source>
        <dbReference type="PROSITE" id="PS50931"/>
    </source>
</evidence>
<comment type="similarity">
    <text evidence="1">Belongs to the LysR transcriptional regulatory family.</text>
</comment>
<dbReference type="Proteomes" id="UP000580517">
    <property type="component" value="Unassembled WGS sequence"/>
</dbReference>
<gene>
    <name evidence="6" type="ORF">H0A68_11405</name>
</gene>
<dbReference type="InterPro" id="IPR036388">
    <property type="entry name" value="WH-like_DNA-bd_sf"/>
</dbReference>
<dbReference type="GO" id="GO:0009089">
    <property type="term" value="P:lysine biosynthetic process via diaminopimelate"/>
    <property type="evidence" value="ECO:0007669"/>
    <property type="project" value="TreeGrafter"/>
</dbReference>
<name>A0A853FG73_9BURK</name>
<protein>
    <submittedName>
        <fullName evidence="6">LysR family transcriptional regulator</fullName>
    </submittedName>
</protein>
<dbReference type="PANTHER" id="PTHR30427:SF1">
    <property type="entry name" value="TRANSCRIPTIONAL ACTIVATOR PROTEIN LYSR"/>
    <property type="match status" value="1"/>
</dbReference>
<dbReference type="InterPro" id="IPR000847">
    <property type="entry name" value="LysR_HTH_N"/>
</dbReference>
<dbReference type="InterPro" id="IPR036390">
    <property type="entry name" value="WH_DNA-bd_sf"/>
</dbReference>
<dbReference type="PROSITE" id="PS50931">
    <property type="entry name" value="HTH_LYSR"/>
    <property type="match status" value="1"/>
</dbReference>
<evidence type="ECO:0000256" key="3">
    <source>
        <dbReference type="ARBA" id="ARBA00023125"/>
    </source>
</evidence>
<dbReference type="GO" id="GO:0010628">
    <property type="term" value="P:positive regulation of gene expression"/>
    <property type="evidence" value="ECO:0007669"/>
    <property type="project" value="TreeGrafter"/>
</dbReference>
<organism evidence="6 7">
    <name type="scientific">Allopusillimonas soli</name>
    <dbReference type="NCBI Taxonomy" id="659016"/>
    <lineage>
        <taxon>Bacteria</taxon>
        <taxon>Pseudomonadati</taxon>
        <taxon>Pseudomonadota</taxon>
        <taxon>Betaproteobacteria</taxon>
        <taxon>Burkholderiales</taxon>
        <taxon>Alcaligenaceae</taxon>
        <taxon>Allopusillimonas</taxon>
    </lineage>
</organism>
<keyword evidence="4" id="KW-0804">Transcription</keyword>
<keyword evidence="3" id="KW-0238">DNA-binding</keyword>
<dbReference type="InterPro" id="IPR005119">
    <property type="entry name" value="LysR_subst-bd"/>
</dbReference>
<dbReference type="Pfam" id="PF00126">
    <property type="entry name" value="HTH_1"/>
    <property type="match status" value="1"/>
</dbReference>
<feature type="domain" description="HTH lysR-type" evidence="5">
    <location>
        <begin position="1"/>
        <end position="58"/>
    </location>
</feature>
<dbReference type="PRINTS" id="PR00039">
    <property type="entry name" value="HTHLYSR"/>
</dbReference>
<dbReference type="SUPFAM" id="SSF46785">
    <property type="entry name" value="Winged helix' DNA-binding domain"/>
    <property type="match status" value="1"/>
</dbReference>
<reference evidence="6 7" key="1">
    <citation type="submission" date="2020-07" db="EMBL/GenBank/DDBJ databases">
        <title>Taxonomic revisions and descriptions of new bacterial species based on genomic comparisons in the high-G+C-content subgroup of the family Alcaligenaceae.</title>
        <authorList>
            <person name="Szabo A."/>
            <person name="Felfoldi T."/>
        </authorList>
    </citation>
    <scope>NUCLEOTIDE SEQUENCE [LARGE SCALE GENOMIC DNA]</scope>
    <source>
        <strain evidence="6 7">DSM 25264</strain>
    </source>
</reference>
<dbReference type="SUPFAM" id="SSF53850">
    <property type="entry name" value="Periplasmic binding protein-like II"/>
    <property type="match status" value="1"/>
</dbReference>
<dbReference type="Pfam" id="PF03466">
    <property type="entry name" value="LysR_substrate"/>
    <property type="match status" value="1"/>
</dbReference>
<evidence type="ECO:0000256" key="4">
    <source>
        <dbReference type="ARBA" id="ARBA00023163"/>
    </source>
</evidence>
<dbReference type="AlphaFoldDB" id="A0A853FG73"/>
<dbReference type="OrthoDB" id="8849678at2"/>
<proteinExistence type="inferred from homology"/>
<dbReference type="Gene3D" id="3.40.190.10">
    <property type="entry name" value="Periplasmic binding protein-like II"/>
    <property type="match status" value="2"/>
</dbReference>
<evidence type="ECO:0000313" key="6">
    <source>
        <dbReference type="EMBL" id="NYT37481.1"/>
    </source>
</evidence>
<comment type="caution">
    <text evidence="6">The sequence shown here is derived from an EMBL/GenBank/DDBJ whole genome shotgun (WGS) entry which is preliminary data.</text>
</comment>